<comment type="similarity">
    <text evidence="1">Belongs to the sigma-70 factor family. ECF subfamily.</text>
</comment>
<dbReference type="OrthoDB" id="1820736at2"/>
<evidence type="ECO:0000313" key="6">
    <source>
        <dbReference type="EMBL" id="PWJ14740.1"/>
    </source>
</evidence>
<dbReference type="InterPro" id="IPR014284">
    <property type="entry name" value="RNA_pol_sigma-70_dom"/>
</dbReference>
<evidence type="ECO:0000256" key="5">
    <source>
        <dbReference type="ARBA" id="ARBA00023163"/>
    </source>
</evidence>
<evidence type="ECO:0000256" key="2">
    <source>
        <dbReference type="ARBA" id="ARBA00023015"/>
    </source>
</evidence>
<dbReference type="NCBIfam" id="TIGR02937">
    <property type="entry name" value="sigma70-ECF"/>
    <property type="match status" value="1"/>
</dbReference>
<dbReference type="SUPFAM" id="SSF88659">
    <property type="entry name" value="Sigma3 and sigma4 domains of RNA polymerase sigma factors"/>
    <property type="match status" value="1"/>
</dbReference>
<dbReference type="GO" id="GO:0003677">
    <property type="term" value="F:DNA binding"/>
    <property type="evidence" value="ECO:0007669"/>
    <property type="project" value="UniProtKB-KW"/>
</dbReference>
<dbReference type="GO" id="GO:0016987">
    <property type="term" value="F:sigma factor activity"/>
    <property type="evidence" value="ECO:0007669"/>
    <property type="project" value="UniProtKB-KW"/>
</dbReference>
<organism evidence="6 7">
    <name type="scientific">Ruminococcus flavefaciens</name>
    <dbReference type="NCBI Taxonomy" id="1265"/>
    <lineage>
        <taxon>Bacteria</taxon>
        <taxon>Bacillati</taxon>
        <taxon>Bacillota</taxon>
        <taxon>Clostridia</taxon>
        <taxon>Eubacteriales</taxon>
        <taxon>Oscillospiraceae</taxon>
        <taxon>Ruminococcus</taxon>
    </lineage>
</organism>
<dbReference type="InterPro" id="IPR036388">
    <property type="entry name" value="WH-like_DNA-bd_sf"/>
</dbReference>
<proteinExistence type="inferred from homology"/>
<comment type="caution">
    <text evidence="6">The sequence shown here is derived from an EMBL/GenBank/DDBJ whole genome shotgun (WGS) entry which is preliminary data.</text>
</comment>
<dbReference type="InterPro" id="IPR039425">
    <property type="entry name" value="RNA_pol_sigma-70-like"/>
</dbReference>
<reference evidence="6 7" key="1">
    <citation type="submission" date="2018-05" db="EMBL/GenBank/DDBJ databases">
        <title>The Hungate 1000. A catalogue of reference genomes from the rumen microbiome.</title>
        <authorList>
            <person name="Kelly W."/>
        </authorList>
    </citation>
    <scope>NUCLEOTIDE SEQUENCE [LARGE SCALE GENOMIC DNA]</scope>
    <source>
        <strain evidence="6 7">SAb67</strain>
    </source>
</reference>
<dbReference type="InterPro" id="IPR013325">
    <property type="entry name" value="RNA_pol_sigma_r2"/>
</dbReference>
<dbReference type="Gene3D" id="1.10.10.10">
    <property type="entry name" value="Winged helix-like DNA-binding domain superfamily/Winged helix DNA-binding domain"/>
    <property type="match status" value="1"/>
</dbReference>
<dbReference type="RefSeq" id="WP_109725600.1">
    <property type="nucleotide sequence ID" value="NZ_QGDI01000002.1"/>
</dbReference>
<dbReference type="Proteomes" id="UP000245720">
    <property type="component" value="Unassembled WGS sequence"/>
</dbReference>
<evidence type="ECO:0000313" key="7">
    <source>
        <dbReference type="Proteomes" id="UP000245720"/>
    </source>
</evidence>
<gene>
    <name evidence="6" type="ORF">IE37_00726</name>
</gene>
<dbReference type="Gene3D" id="1.10.1740.10">
    <property type="match status" value="1"/>
</dbReference>
<dbReference type="SUPFAM" id="SSF88946">
    <property type="entry name" value="Sigma2 domain of RNA polymerase sigma factors"/>
    <property type="match status" value="1"/>
</dbReference>
<dbReference type="AlphaFoldDB" id="A0A315Y3B2"/>
<evidence type="ECO:0000256" key="3">
    <source>
        <dbReference type="ARBA" id="ARBA00023082"/>
    </source>
</evidence>
<dbReference type="InterPro" id="IPR013324">
    <property type="entry name" value="RNA_pol_sigma_r3/r4-like"/>
</dbReference>
<dbReference type="EMBL" id="QGDI01000002">
    <property type="protein sequence ID" value="PWJ14740.1"/>
    <property type="molecule type" value="Genomic_DNA"/>
</dbReference>
<dbReference type="PANTHER" id="PTHR43133:SF8">
    <property type="entry name" value="RNA POLYMERASE SIGMA FACTOR HI_1459-RELATED"/>
    <property type="match status" value="1"/>
</dbReference>
<keyword evidence="2" id="KW-0805">Transcription regulation</keyword>
<keyword evidence="4" id="KW-0238">DNA-binding</keyword>
<sequence length="188" mass="21547">MTQKEYRKAAAQSEENAQRTLFDKYFNYVYTIVFSRLRSCASREDIEECVGDVFADVYMRFDERRAFEGDPTGFVGTVARRKAADMYKRLTKNKFGSISIDDEEAAEIEAPDNTADTVEKKELRGSLIKCVELLGEPDSTIIIQKYFFMRSSTEISKLVSLTPEAVRVRCSRALKKLRETLTDMNISL</sequence>
<dbReference type="PANTHER" id="PTHR43133">
    <property type="entry name" value="RNA POLYMERASE ECF-TYPE SIGMA FACTO"/>
    <property type="match status" value="1"/>
</dbReference>
<evidence type="ECO:0000256" key="4">
    <source>
        <dbReference type="ARBA" id="ARBA00023125"/>
    </source>
</evidence>
<name>A0A315Y3B2_RUMFL</name>
<keyword evidence="5" id="KW-0804">Transcription</keyword>
<dbReference type="GO" id="GO:0006352">
    <property type="term" value="P:DNA-templated transcription initiation"/>
    <property type="evidence" value="ECO:0007669"/>
    <property type="project" value="InterPro"/>
</dbReference>
<accession>A0A315Y3B2</accession>
<keyword evidence="3" id="KW-0731">Sigma factor</keyword>
<evidence type="ECO:0000256" key="1">
    <source>
        <dbReference type="ARBA" id="ARBA00010641"/>
    </source>
</evidence>
<protein>
    <submittedName>
        <fullName evidence="6">RNA polymerase sigma-70 factor (ECF subfamily)</fullName>
    </submittedName>
</protein>